<evidence type="ECO:0000313" key="2">
    <source>
        <dbReference type="EMBL" id="VDN49773.1"/>
    </source>
</evidence>
<dbReference type="AlphaFoldDB" id="A0A3P7PIE1"/>
<evidence type="ECO:0000256" key="1">
    <source>
        <dbReference type="SAM" id="MobiDB-lite"/>
    </source>
</evidence>
<protein>
    <submittedName>
        <fullName evidence="2">Uncharacterized protein</fullName>
    </submittedName>
</protein>
<dbReference type="SUPFAM" id="SSF90257">
    <property type="entry name" value="Myosin rod fragments"/>
    <property type="match status" value="1"/>
</dbReference>
<feature type="compositionally biased region" description="Basic and acidic residues" evidence="1">
    <location>
        <begin position="295"/>
        <end position="333"/>
    </location>
</feature>
<reference evidence="2 3" key="1">
    <citation type="submission" date="2018-11" db="EMBL/GenBank/DDBJ databases">
        <authorList>
            <consortium name="Pathogen Informatics"/>
        </authorList>
    </citation>
    <scope>NUCLEOTIDE SEQUENCE [LARGE SCALE GENOMIC DNA]</scope>
</reference>
<sequence>MVKLEKQKRYMLRLFDKIYGRLHALLRSENGAMGDDSRAAVAAAPEPPTPSHAATGQTSEEAVSSWEEHARKLEATISAKNALIDNFSTLLTDAQKKINDLEQKCTDSDFAKRSMAEKLEEAEKSLRTMIISAESAPALLELATNETPAAARKAAVIEIAKIIQGEEDGQEESQWGEALSEDRIKEILREMKTRTDAEMAEKGRLLGNLAKLREKTQKLEKAMDEKEKEGREIEDRQSREDLEKATLQARISDIRAELEECQAALAAASKRLEDAERDRNALRDQLEESTATLADVEKRREALEEGRRDSEETVEQMRGENARLSEELEGLKA</sequence>
<feature type="region of interest" description="Disordered" evidence="1">
    <location>
        <begin position="271"/>
        <end position="333"/>
    </location>
</feature>
<feature type="region of interest" description="Disordered" evidence="1">
    <location>
        <begin position="219"/>
        <end position="242"/>
    </location>
</feature>
<organism evidence="2 3">
    <name type="scientific">Dibothriocephalus latus</name>
    <name type="common">Fish tapeworm</name>
    <name type="synonym">Diphyllobothrium latum</name>
    <dbReference type="NCBI Taxonomy" id="60516"/>
    <lineage>
        <taxon>Eukaryota</taxon>
        <taxon>Metazoa</taxon>
        <taxon>Spiralia</taxon>
        <taxon>Lophotrochozoa</taxon>
        <taxon>Platyhelminthes</taxon>
        <taxon>Cestoda</taxon>
        <taxon>Eucestoda</taxon>
        <taxon>Diphyllobothriidea</taxon>
        <taxon>Diphyllobothriidae</taxon>
        <taxon>Dibothriocephalus</taxon>
    </lineage>
</organism>
<gene>
    <name evidence="2" type="ORF">DILT_LOCUS19882</name>
</gene>
<keyword evidence="3" id="KW-1185">Reference proteome</keyword>
<accession>A0A3P7PIE1</accession>
<dbReference type="EMBL" id="UYRU01124476">
    <property type="protein sequence ID" value="VDN49773.1"/>
    <property type="molecule type" value="Genomic_DNA"/>
</dbReference>
<proteinExistence type="predicted"/>
<feature type="compositionally biased region" description="Polar residues" evidence="1">
    <location>
        <begin position="52"/>
        <end position="62"/>
    </location>
</feature>
<name>A0A3P7PIE1_DIBLA</name>
<feature type="non-terminal residue" evidence="2">
    <location>
        <position position="333"/>
    </location>
</feature>
<feature type="compositionally biased region" description="Basic and acidic residues" evidence="1">
    <location>
        <begin position="271"/>
        <end position="286"/>
    </location>
</feature>
<evidence type="ECO:0000313" key="3">
    <source>
        <dbReference type="Proteomes" id="UP000281553"/>
    </source>
</evidence>
<dbReference type="Proteomes" id="UP000281553">
    <property type="component" value="Unassembled WGS sequence"/>
</dbReference>
<feature type="region of interest" description="Disordered" evidence="1">
    <location>
        <begin position="36"/>
        <end position="67"/>
    </location>
</feature>